<dbReference type="Pfam" id="PF02321">
    <property type="entry name" value="OEP"/>
    <property type="match status" value="2"/>
</dbReference>
<dbReference type="RefSeq" id="WP_215580459.1">
    <property type="nucleotide sequence ID" value="NZ_CP073754.1"/>
</dbReference>
<dbReference type="Gene3D" id="1.20.1600.10">
    <property type="entry name" value="Outer membrane efflux proteins (OEP)"/>
    <property type="match status" value="1"/>
</dbReference>
<dbReference type="PANTHER" id="PTHR30203">
    <property type="entry name" value="OUTER MEMBRANE CATION EFFLUX PROTEIN"/>
    <property type="match status" value="1"/>
</dbReference>
<keyword evidence="2" id="KW-0472">Membrane</keyword>
<evidence type="ECO:0000313" key="3">
    <source>
        <dbReference type="EMBL" id="QWF69879.1"/>
    </source>
</evidence>
<dbReference type="Gene3D" id="2.20.200.10">
    <property type="entry name" value="Outer membrane efflux proteins (OEP)"/>
    <property type="match status" value="1"/>
</dbReference>
<dbReference type="GO" id="GO:0009279">
    <property type="term" value="C:cell outer membrane"/>
    <property type="evidence" value="ECO:0007669"/>
    <property type="project" value="UniProtKB-SubCell"/>
</dbReference>
<keyword evidence="2" id="KW-0449">Lipoprotein</keyword>
<evidence type="ECO:0000256" key="1">
    <source>
        <dbReference type="ARBA" id="ARBA00007613"/>
    </source>
</evidence>
<accession>A0A975MM35</accession>
<proteinExistence type="inferred from homology"/>
<keyword evidence="2" id="KW-0812">Transmembrane</keyword>
<dbReference type="InterPro" id="IPR003423">
    <property type="entry name" value="OMP_efflux"/>
</dbReference>
<protein>
    <submittedName>
        <fullName evidence="3">Efflux transporter outer membrane subunit</fullName>
    </submittedName>
</protein>
<gene>
    <name evidence="3" type="ORF">KEF85_10960</name>
</gene>
<dbReference type="GO" id="GO:0015562">
    <property type="term" value="F:efflux transmembrane transporter activity"/>
    <property type="evidence" value="ECO:0007669"/>
    <property type="project" value="InterPro"/>
</dbReference>
<keyword evidence="2" id="KW-1134">Transmembrane beta strand</keyword>
<organism evidence="3 4">
    <name type="scientific">Methylomonas paludis</name>
    <dbReference type="NCBI Taxonomy" id="1173101"/>
    <lineage>
        <taxon>Bacteria</taxon>
        <taxon>Pseudomonadati</taxon>
        <taxon>Pseudomonadota</taxon>
        <taxon>Gammaproteobacteria</taxon>
        <taxon>Methylococcales</taxon>
        <taxon>Methylococcaceae</taxon>
        <taxon>Methylomonas</taxon>
    </lineage>
</organism>
<dbReference type="AlphaFoldDB" id="A0A975MM35"/>
<name>A0A975MM35_9GAMM</name>
<dbReference type="SUPFAM" id="SSF56954">
    <property type="entry name" value="Outer membrane efflux proteins (OEP)"/>
    <property type="match status" value="1"/>
</dbReference>
<keyword evidence="2" id="KW-0564">Palmitate</keyword>
<dbReference type="KEGG" id="mpad:KEF85_10960"/>
<sequence length="473" mass="51165">MSKRKRYLIGALLLNLGGCMLGPDYQPPASQLPENWRSAPLSAGENPANAIERNWWQHFNDPLLNQLIEKVGARNLDIKLAENRIVTARAARAASSAVLLPSGDMMASANRQQNQLGFPSSGPSNLAGLVKQPFNIFKSGFDASWELDLFGGHRRDVESAQAELEAAALSQADILVSSRAETAKTYFDIRLYQAQWQLAQQVLASDRQSLAIFQERYQQGDASADDAARAEAKLQHDQAQIAYYANLQAQAEYSLDLLLGAAPGTAHQLTAASAAVPVSPVQLVLAAPAAVIAQRPDIRYAERKLAAATAQQGAAVAKFFPDISLSGFVGLFNTNAGNFFSLSSKAFGMGANMIWPILSFGTLSANLDAADARQQEAMTQYQHSILAALTDVERAFSAFSAQEQSRQALAKEAQANRQLLAIAEERYQQGQTAYPEVLDAQRICYASENNLSQATAQTGQDLIAVYKRLGGGW</sequence>
<dbReference type="EMBL" id="CP073754">
    <property type="protein sequence ID" value="QWF69879.1"/>
    <property type="molecule type" value="Genomic_DNA"/>
</dbReference>
<comment type="similarity">
    <text evidence="1 2">Belongs to the outer membrane factor (OMF) (TC 1.B.17) family.</text>
</comment>
<evidence type="ECO:0000256" key="2">
    <source>
        <dbReference type="RuleBase" id="RU362097"/>
    </source>
</evidence>
<dbReference type="InterPro" id="IPR010131">
    <property type="entry name" value="MdtP/NodT-like"/>
</dbReference>
<dbReference type="Proteomes" id="UP000676649">
    <property type="component" value="Chromosome"/>
</dbReference>
<keyword evidence="4" id="KW-1185">Reference proteome</keyword>
<evidence type="ECO:0000313" key="4">
    <source>
        <dbReference type="Proteomes" id="UP000676649"/>
    </source>
</evidence>
<dbReference type="PANTHER" id="PTHR30203:SF25">
    <property type="entry name" value="OUTER MEMBRANE PROTEIN-RELATED"/>
    <property type="match status" value="1"/>
</dbReference>
<dbReference type="NCBIfam" id="TIGR01845">
    <property type="entry name" value="outer_NodT"/>
    <property type="match status" value="1"/>
</dbReference>
<comment type="subcellular location">
    <subcellularLocation>
        <location evidence="2">Cell outer membrane</location>
        <topology evidence="2">Lipid-anchor</topology>
    </subcellularLocation>
</comment>
<reference evidence="3" key="1">
    <citation type="submission" date="2021-04" db="EMBL/GenBank/DDBJ databases">
        <title>Draft genome sequence data of methanotrophic Methylovulum sp. strain S1L and Methylomonas sp. strain S2AM isolated from boreal lake water columns.</title>
        <authorList>
            <person name="Rissanen A.J."/>
            <person name="Mangayil R."/>
            <person name="Svenning M.M."/>
            <person name="Khanongnuch R."/>
        </authorList>
    </citation>
    <scope>NUCLEOTIDE SEQUENCE</scope>
    <source>
        <strain evidence="3">S2AM</strain>
    </source>
</reference>